<dbReference type="EMBL" id="CAVLEF010000001">
    <property type="protein sequence ID" value="CAK1540342.1"/>
    <property type="molecule type" value="Genomic_DNA"/>
</dbReference>
<comment type="caution">
    <text evidence="1">The sequence shown here is derived from an EMBL/GenBank/DDBJ whole genome shotgun (WGS) entry which is preliminary data.</text>
</comment>
<name>A0AAV1IWK0_9NEOP</name>
<accession>A0AAV1IWK0</accession>
<protein>
    <submittedName>
        <fullName evidence="1">Uncharacterized protein</fullName>
    </submittedName>
</protein>
<organism evidence="1 2">
    <name type="scientific">Leptosia nina</name>
    <dbReference type="NCBI Taxonomy" id="320188"/>
    <lineage>
        <taxon>Eukaryota</taxon>
        <taxon>Metazoa</taxon>
        <taxon>Ecdysozoa</taxon>
        <taxon>Arthropoda</taxon>
        <taxon>Hexapoda</taxon>
        <taxon>Insecta</taxon>
        <taxon>Pterygota</taxon>
        <taxon>Neoptera</taxon>
        <taxon>Endopterygota</taxon>
        <taxon>Lepidoptera</taxon>
        <taxon>Glossata</taxon>
        <taxon>Ditrysia</taxon>
        <taxon>Papilionoidea</taxon>
        <taxon>Pieridae</taxon>
        <taxon>Pierinae</taxon>
        <taxon>Leptosia</taxon>
    </lineage>
</organism>
<sequence length="83" mass="8872">MAVSPPPARLAQAGTAAAHAMPTRPGAFASPAPHFAVVAPQACWTPAFVHPFATTAVQAWNHTFGCKHNTLSIMIWHCDESYF</sequence>
<dbReference type="AlphaFoldDB" id="A0AAV1IWK0"/>
<evidence type="ECO:0000313" key="1">
    <source>
        <dbReference type="EMBL" id="CAK1540342.1"/>
    </source>
</evidence>
<keyword evidence="2" id="KW-1185">Reference proteome</keyword>
<evidence type="ECO:0000313" key="2">
    <source>
        <dbReference type="Proteomes" id="UP001497472"/>
    </source>
</evidence>
<dbReference type="Proteomes" id="UP001497472">
    <property type="component" value="Unassembled WGS sequence"/>
</dbReference>
<reference evidence="1 2" key="1">
    <citation type="submission" date="2023-11" db="EMBL/GenBank/DDBJ databases">
        <authorList>
            <person name="Okamura Y."/>
        </authorList>
    </citation>
    <scope>NUCLEOTIDE SEQUENCE [LARGE SCALE GENOMIC DNA]</scope>
</reference>
<gene>
    <name evidence="1" type="ORF">LNINA_LOCUS402</name>
</gene>
<proteinExistence type="predicted"/>